<reference evidence="3 4" key="1">
    <citation type="journal article" date="2016" name="Int. J. Syst. Evol. Microbiol.">
        <title>Tessaracoccus flavus sp. nov., isolated from the drainage system of a lindane-producing factory.</title>
        <authorList>
            <person name="Kumari R."/>
            <person name="Singh P."/>
            <person name="Schumann P."/>
            <person name="Lal R."/>
        </authorList>
    </citation>
    <scope>NUCLEOTIDE SEQUENCE [LARGE SCALE GENOMIC DNA]</scope>
    <source>
        <strain evidence="3 4">RP1T</strain>
    </source>
</reference>
<dbReference type="RefSeq" id="WP_077340094.1">
    <property type="nucleotide sequence ID" value="NZ_CP019605.1"/>
</dbReference>
<evidence type="ECO:0000313" key="4">
    <source>
        <dbReference type="Proteomes" id="UP000188324"/>
    </source>
</evidence>
<dbReference type="Pfam" id="PF00293">
    <property type="entry name" value="NUDIX"/>
    <property type="match status" value="1"/>
</dbReference>
<proteinExistence type="predicted"/>
<organism evidence="3 4">
    <name type="scientific">Tessaracoccus flavus</name>
    <dbReference type="NCBI Taxonomy" id="1610493"/>
    <lineage>
        <taxon>Bacteria</taxon>
        <taxon>Bacillati</taxon>
        <taxon>Actinomycetota</taxon>
        <taxon>Actinomycetes</taxon>
        <taxon>Propionibacteriales</taxon>
        <taxon>Propionibacteriaceae</taxon>
        <taxon>Tessaracoccus</taxon>
    </lineage>
</organism>
<sequence>MELIAWVALRDDADRVLLARRSGTSLADGLWNLPGGHIEDAEPAPVAAAREAGEEVCARLSPDDLVHVGLQRFDVPYTLGRAQGFNFFFEARRWSGELAPGEATSELAWFALDDLPADILPWLPAALQTHLVERRFYVETVG</sequence>
<dbReference type="InterPro" id="IPR000086">
    <property type="entry name" value="NUDIX_hydrolase_dom"/>
</dbReference>
<keyword evidence="2" id="KW-0378">Hydrolase</keyword>
<dbReference type="GO" id="GO:0016787">
    <property type="term" value="F:hydrolase activity"/>
    <property type="evidence" value="ECO:0007669"/>
    <property type="project" value="UniProtKB-KW"/>
</dbReference>
<accession>A0A1Q2CCB7</accession>
<dbReference type="PANTHER" id="PTHR43046:SF16">
    <property type="entry name" value="ADP-RIBOSE PYROPHOSPHATASE YJHB-RELATED"/>
    <property type="match status" value="1"/>
</dbReference>
<dbReference type="InterPro" id="IPR015797">
    <property type="entry name" value="NUDIX_hydrolase-like_dom_sf"/>
</dbReference>
<comment type="cofactor">
    <cofactor evidence="1">
        <name>Mg(2+)</name>
        <dbReference type="ChEBI" id="CHEBI:18420"/>
    </cofactor>
</comment>
<evidence type="ECO:0000313" key="3">
    <source>
        <dbReference type="EMBL" id="AQP43741.1"/>
    </source>
</evidence>
<name>A0A1Q2CCB7_9ACTN</name>
<dbReference type="SUPFAM" id="SSF55811">
    <property type="entry name" value="Nudix"/>
    <property type="match status" value="1"/>
</dbReference>
<dbReference type="KEGG" id="tfl:RPIT_02045"/>
<gene>
    <name evidence="3" type="ORF">RPIT_02045</name>
</gene>
<protein>
    <submittedName>
        <fullName evidence="3">Uncharacterized protein</fullName>
    </submittedName>
</protein>
<dbReference type="Gene3D" id="3.90.79.10">
    <property type="entry name" value="Nucleoside Triphosphate Pyrophosphohydrolase"/>
    <property type="match status" value="1"/>
</dbReference>
<evidence type="ECO:0000256" key="1">
    <source>
        <dbReference type="ARBA" id="ARBA00001946"/>
    </source>
</evidence>
<dbReference type="AlphaFoldDB" id="A0A1Q2CCB7"/>
<dbReference type="PROSITE" id="PS51462">
    <property type="entry name" value="NUDIX"/>
    <property type="match status" value="1"/>
</dbReference>
<dbReference type="OrthoDB" id="21342at2"/>
<dbReference type="EMBL" id="CP019605">
    <property type="protein sequence ID" value="AQP43741.1"/>
    <property type="molecule type" value="Genomic_DNA"/>
</dbReference>
<keyword evidence="4" id="KW-1185">Reference proteome</keyword>
<dbReference type="Proteomes" id="UP000188324">
    <property type="component" value="Chromosome"/>
</dbReference>
<evidence type="ECO:0000256" key="2">
    <source>
        <dbReference type="ARBA" id="ARBA00022801"/>
    </source>
</evidence>
<dbReference type="PANTHER" id="PTHR43046">
    <property type="entry name" value="GDP-MANNOSE MANNOSYL HYDROLASE"/>
    <property type="match status" value="1"/>
</dbReference>